<dbReference type="PANTHER" id="PTHR14145:SF2">
    <property type="entry name" value="COP9 SIGNALOSOME COMPLEX SUBUNIT 1"/>
    <property type="match status" value="1"/>
</dbReference>
<dbReference type="Proteomes" id="UP000271098">
    <property type="component" value="Unassembled WGS sequence"/>
</dbReference>
<dbReference type="AlphaFoldDB" id="A0A183EPY3"/>
<proteinExistence type="predicted"/>
<dbReference type="PANTHER" id="PTHR14145">
    <property type="entry name" value="26S PROTESOME SUBUNIT 6"/>
    <property type="match status" value="1"/>
</dbReference>
<reference evidence="7 8" key="2">
    <citation type="submission" date="2018-11" db="EMBL/GenBank/DDBJ databases">
        <authorList>
            <consortium name="Pathogen Informatics"/>
        </authorList>
    </citation>
    <scope>NUCLEOTIDE SEQUENCE [LARGE SCALE GENOMIC DNA]</scope>
</reference>
<sequence>MLIRYLVENTANVQTYALAHHRLELLRGAAPVAESPGATFCENAVDGWAHLDSQWMDKTSMKAQTQLDVLIAEFNRQKEEGVKESTRRAFNDVFEQHIAMGQLQEAAKLYSHGIREYCTSPKHVIQVAQ</sequence>
<protein>
    <submittedName>
        <fullName evidence="9">RPN7 domain-containing protein</fullName>
    </submittedName>
</protein>
<comment type="subcellular location">
    <subcellularLocation>
        <location evidence="2">Cytoplasm</location>
    </subcellularLocation>
    <subcellularLocation>
        <location evidence="1">Nucleus</location>
    </subcellularLocation>
</comment>
<accession>A0A183EPY3</accession>
<evidence type="ECO:0000313" key="9">
    <source>
        <dbReference type="WBParaSite" id="GPUH_0002305201-mRNA-1"/>
    </source>
</evidence>
<dbReference type="Pfam" id="PF10602">
    <property type="entry name" value="RPN7"/>
    <property type="match status" value="1"/>
</dbReference>
<evidence type="ECO:0000313" key="7">
    <source>
        <dbReference type="EMBL" id="VDN40874.1"/>
    </source>
</evidence>
<evidence type="ECO:0000256" key="4">
    <source>
        <dbReference type="ARBA" id="ARBA00022790"/>
    </source>
</evidence>
<gene>
    <name evidence="7" type="ORF">GPUH_LOCUS23026</name>
</gene>
<name>A0A183EPY3_9BILA</name>
<evidence type="ECO:0000259" key="6">
    <source>
        <dbReference type="Pfam" id="PF10602"/>
    </source>
</evidence>
<evidence type="ECO:0000256" key="2">
    <source>
        <dbReference type="ARBA" id="ARBA00004496"/>
    </source>
</evidence>
<dbReference type="OrthoDB" id="422427at2759"/>
<keyword evidence="8" id="KW-1185">Reference proteome</keyword>
<dbReference type="InterPro" id="IPR045135">
    <property type="entry name" value="Rpn7_N"/>
</dbReference>
<dbReference type="EMBL" id="UYRT01096605">
    <property type="protein sequence ID" value="VDN40874.1"/>
    <property type="molecule type" value="Genomic_DNA"/>
</dbReference>
<dbReference type="GO" id="GO:0008180">
    <property type="term" value="C:COP9 signalosome"/>
    <property type="evidence" value="ECO:0007669"/>
    <property type="project" value="UniProtKB-KW"/>
</dbReference>
<dbReference type="Gene3D" id="1.25.40.570">
    <property type="match status" value="1"/>
</dbReference>
<keyword evidence="3" id="KW-0963">Cytoplasm</keyword>
<keyword evidence="4" id="KW-0736">Signalosome</keyword>
<feature type="domain" description="26S proteasome regulatory subunit Rpn7 N-terminal" evidence="6">
    <location>
        <begin position="52"/>
        <end position="127"/>
    </location>
</feature>
<dbReference type="InterPro" id="IPR019585">
    <property type="entry name" value="Rpn7/CSN1"/>
</dbReference>
<dbReference type="GO" id="GO:0005737">
    <property type="term" value="C:cytoplasm"/>
    <property type="evidence" value="ECO:0007669"/>
    <property type="project" value="UniProtKB-SubCell"/>
</dbReference>
<evidence type="ECO:0000313" key="8">
    <source>
        <dbReference type="Proteomes" id="UP000271098"/>
    </source>
</evidence>
<organism evidence="9">
    <name type="scientific">Gongylonema pulchrum</name>
    <dbReference type="NCBI Taxonomy" id="637853"/>
    <lineage>
        <taxon>Eukaryota</taxon>
        <taxon>Metazoa</taxon>
        <taxon>Ecdysozoa</taxon>
        <taxon>Nematoda</taxon>
        <taxon>Chromadorea</taxon>
        <taxon>Rhabditida</taxon>
        <taxon>Spirurina</taxon>
        <taxon>Spiruromorpha</taxon>
        <taxon>Spiruroidea</taxon>
        <taxon>Gongylonematidae</taxon>
        <taxon>Gongylonema</taxon>
    </lineage>
</organism>
<evidence type="ECO:0000256" key="3">
    <source>
        <dbReference type="ARBA" id="ARBA00022490"/>
    </source>
</evidence>
<reference evidence="9" key="1">
    <citation type="submission" date="2016-06" db="UniProtKB">
        <authorList>
            <consortium name="WormBaseParasite"/>
        </authorList>
    </citation>
    <scope>IDENTIFICATION</scope>
</reference>
<dbReference type="WBParaSite" id="GPUH_0002305201-mRNA-1">
    <property type="protein sequence ID" value="GPUH_0002305201-mRNA-1"/>
    <property type="gene ID" value="GPUH_0002305201"/>
</dbReference>
<keyword evidence="5" id="KW-0539">Nucleus</keyword>
<evidence type="ECO:0000256" key="1">
    <source>
        <dbReference type="ARBA" id="ARBA00004123"/>
    </source>
</evidence>
<evidence type="ECO:0000256" key="5">
    <source>
        <dbReference type="ARBA" id="ARBA00023242"/>
    </source>
</evidence>